<gene>
    <name evidence="1" type="ORF">MUO14_06075</name>
</gene>
<organism evidence="1 2">
    <name type="scientific">Halobacillus shinanisalinarum</name>
    <dbReference type="NCBI Taxonomy" id="2932258"/>
    <lineage>
        <taxon>Bacteria</taxon>
        <taxon>Bacillati</taxon>
        <taxon>Bacillota</taxon>
        <taxon>Bacilli</taxon>
        <taxon>Bacillales</taxon>
        <taxon>Bacillaceae</taxon>
        <taxon>Halobacillus</taxon>
    </lineage>
</organism>
<proteinExistence type="predicted"/>
<dbReference type="EMBL" id="CP095074">
    <property type="protein sequence ID" value="UOQ94518.1"/>
    <property type="molecule type" value="Genomic_DNA"/>
</dbReference>
<dbReference type="RefSeq" id="WP_244754265.1">
    <property type="nucleotide sequence ID" value="NZ_CP095074.1"/>
</dbReference>
<evidence type="ECO:0000313" key="1">
    <source>
        <dbReference type="EMBL" id="UOQ94518.1"/>
    </source>
</evidence>
<dbReference type="InterPro" id="IPR020139">
    <property type="entry name" value="DUF2642"/>
</dbReference>
<reference evidence="1 2" key="1">
    <citation type="submission" date="2022-04" db="EMBL/GenBank/DDBJ databases">
        <title>Halobacillus sp. isolated from saltern.</title>
        <authorList>
            <person name="Won M."/>
            <person name="Lee C.-M."/>
            <person name="Woen H.-Y."/>
            <person name="Kwon S.-W."/>
        </authorList>
    </citation>
    <scope>NUCLEOTIDE SEQUENCE [LARGE SCALE GENOMIC DNA]</scope>
    <source>
        <strain evidence="1 2">SSTM10-2</strain>
    </source>
</reference>
<dbReference type="Proteomes" id="UP000831880">
    <property type="component" value="Chromosome"/>
</dbReference>
<sequence length="126" mass="13355">MALTNRQTNLLRLANQLSQDIISGNGLSSNNSLDLPGLDVDVDVDVGLGGDDTVTPSPELPTDPTTPTTIREVLLTLVNEQVAVTTPFGTVTGTLLVVRSDYIVIIESSGAQVLVRIEKVELVSEL</sequence>
<protein>
    <submittedName>
        <fullName evidence="1">YuzF family protein</fullName>
    </submittedName>
</protein>
<name>A0ABY4H2X6_9BACI</name>
<evidence type="ECO:0000313" key="2">
    <source>
        <dbReference type="Proteomes" id="UP000831880"/>
    </source>
</evidence>
<dbReference type="Pfam" id="PF10842">
    <property type="entry name" value="DUF2642"/>
    <property type="match status" value="1"/>
</dbReference>
<accession>A0ABY4H2X6</accession>
<keyword evidence="2" id="KW-1185">Reference proteome</keyword>